<protein>
    <submittedName>
        <fullName evidence="2">DDE domain-containing protein</fullName>
    </submittedName>
</protein>
<sequence>MCWCNAGATGRRLMRKLLGKHGRAPRVLVTDKLGSYAGANREIGLSVEHRQHKGLNNRAENSHQPTRVREKVMRRFKSARQLQRFASVHDQVCQPVHAPPLPHERARETRGMHPGLCGLGTGDVRPDAWTSRRVSSSVTFSLGCTSTTWQYLVSGRALHLVSRHPVVRQQLGEPTGLLRRQPGQHIFQVGIRIMAVQPS</sequence>
<evidence type="ECO:0000259" key="1">
    <source>
        <dbReference type="Pfam" id="PF13610"/>
    </source>
</evidence>
<reference evidence="2 3" key="1">
    <citation type="submission" date="2016-10" db="EMBL/GenBank/DDBJ databases">
        <authorList>
            <person name="de Groot N.N."/>
        </authorList>
    </citation>
    <scope>NUCLEOTIDE SEQUENCE [LARGE SCALE GENOMIC DNA]</scope>
    <source>
        <strain evidence="2 3">DSM 373</strain>
    </source>
</reference>
<dbReference type="PANTHER" id="PTHR35528:SF3">
    <property type="entry name" value="BLL1675 PROTEIN"/>
    <property type="match status" value="1"/>
</dbReference>
<accession>A0A1H6ZCK1</accession>
<dbReference type="InterPro" id="IPR052183">
    <property type="entry name" value="IS_Transposase"/>
</dbReference>
<dbReference type="Pfam" id="PF13610">
    <property type="entry name" value="DDE_Tnp_IS240"/>
    <property type="match status" value="1"/>
</dbReference>
<gene>
    <name evidence="2" type="ORF">SAMN04244572_04234</name>
</gene>
<dbReference type="AlphaFoldDB" id="A0A1H6ZCK1"/>
<dbReference type="EMBL" id="FNYQ01000118">
    <property type="protein sequence ID" value="SEJ49804.1"/>
    <property type="molecule type" value="Genomic_DNA"/>
</dbReference>
<evidence type="ECO:0000313" key="2">
    <source>
        <dbReference type="EMBL" id="SEJ49804.1"/>
    </source>
</evidence>
<feature type="domain" description="DDE" evidence="1">
    <location>
        <begin position="10"/>
        <end position="92"/>
    </location>
</feature>
<dbReference type="InterPro" id="IPR032874">
    <property type="entry name" value="DDE_dom"/>
</dbReference>
<evidence type="ECO:0000313" key="3">
    <source>
        <dbReference type="Proteomes" id="UP000199250"/>
    </source>
</evidence>
<name>A0A1H6ZCK1_9GAMM</name>
<proteinExistence type="predicted"/>
<dbReference type="PANTHER" id="PTHR35528">
    <property type="entry name" value="BLL1675 PROTEIN"/>
    <property type="match status" value="1"/>
</dbReference>
<organism evidence="2 3">
    <name type="scientific">Azotobacter beijerinckii</name>
    <dbReference type="NCBI Taxonomy" id="170623"/>
    <lineage>
        <taxon>Bacteria</taxon>
        <taxon>Pseudomonadati</taxon>
        <taxon>Pseudomonadota</taxon>
        <taxon>Gammaproteobacteria</taxon>
        <taxon>Pseudomonadales</taxon>
        <taxon>Pseudomonadaceae</taxon>
        <taxon>Azotobacter</taxon>
    </lineage>
</organism>
<dbReference type="Proteomes" id="UP000199250">
    <property type="component" value="Unassembled WGS sequence"/>
</dbReference>